<name>A0ACC0DHF2_9PEZI</name>
<organism evidence="1 2">
    <name type="scientific">Hypoxylon rubiginosum</name>
    <dbReference type="NCBI Taxonomy" id="110542"/>
    <lineage>
        <taxon>Eukaryota</taxon>
        <taxon>Fungi</taxon>
        <taxon>Dikarya</taxon>
        <taxon>Ascomycota</taxon>
        <taxon>Pezizomycotina</taxon>
        <taxon>Sordariomycetes</taxon>
        <taxon>Xylariomycetidae</taxon>
        <taxon>Xylariales</taxon>
        <taxon>Hypoxylaceae</taxon>
        <taxon>Hypoxylon</taxon>
    </lineage>
</organism>
<sequence>MLAKSATAALVIIAGLLLPSAVFASPADPELLETRGRTNGQQQCRFDDGGECGGRGFCHLVTGEAKCCGNMNHYHCSGNNNHCEAGGARIFVNCD</sequence>
<evidence type="ECO:0000313" key="1">
    <source>
        <dbReference type="EMBL" id="KAI6091767.1"/>
    </source>
</evidence>
<proteinExistence type="predicted"/>
<comment type="caution">
    <text evidence="1">The sequence shown here is derived from an EMBL/GenBank/DDBJ whole genome shotgun (WGS) entry which is preliminary data.</text>
</comment>
<protein>
    <submittedName>
        <fullName evidence="1">Uncharacterized protein</fullName>
    </submittedName>
</protein>
<evidence type="ECO:0000313" key="2">
    <source>
        <dbReference type="Proteomes" id="UP001497680"/>
    </source>
</evidence>
<reference evidence="1 2" key="1">
    <citation type="journal article" date="2022" name="New Phytol.">
        <title>Ecological generalism drives hyperdiversity of secondary metabolite gene clusters in xylarialean endophytes.</title>
        <authorList>
            <person name="Franco M.E.E."/>
            <person name="Wisecaver J.H."/>
            <person name="Arnold A.E."/>
            <person name="Ju Y.M."/>
            <person name="Slot J.C."/>
            <person name="Ahrendt S."/>
            <person name="Moore L.P."/>
            <person name="Eastman K.E."/>
            <person name="Scott K."/>
            <person name="Konkel Z."/>
            <person name="Mondo S.J."/>
            <person name="Kuo A."/>
            <person name="Hayes R.D."/>
            <person name="Haridas S."/>
            <person name="Andreopoulos B."/>
            <person name="Riley R."/>
            <person name="LaButti K."/>
            <person name="Pangilinan J."/>
            <person name="Lipzen A."/>
            <person name="Amirebrahimi M."/>
            <person name="Yan J."/>
            <person name="Adam C."/>
            <person name="Keymanesh K."/>
            <person name="Ng V."/>
            <person name="Louie K."/>
            <person name="Northen T."/>
            <person name="Drula E."/>
            <person name="Henrissat B."/>
            <person name="Hsieh H.M."/>
            <person name="Youens-Clark K."/>
            <person name="Lutzoni F."/>
            <person name="Miadlikowska J."/>
            <person name="Eastwood D.C."/>
            <person name="Hamelin R.C."/>
            <person name="Grigoriev I.V."/>
            <person name="U'Ren J.M."/>
        </authorList>
    </citation>
    <scope>NUCLEOTIDE SEQUENCE [LARGE SCALE GENOMIC DNA]</scope>
    <source>
        <strain evidence="1 2">ER1909</strain>
    </source>
</reference>
<accession>A0ACC0DHF2</accession>
<keyword evidence="2" id="KW-1185">Reference proteome</keyword>
<dbReference type="EMBL" id="MU394285">
    <property type="protein sequence ID" value="KAI6091767.1"/>
    <property type="molecule type" value="Genomic_DNA"/>
</dbReference>
<gene>
    <name evidence="1" type="ORF">F4821DRAFT_254517</name>
</gene>
<dbReference type="Proteomes" id="UP001497680">
    <property type="component" value="Unassembled WGS sequence"/>
</dbReference>